<dbReference type="EMBL" id="JAVDWO010000008">
    <property type="protein sequence ID" value="MDR7193528.1"/>
    <property type="molecule type" value="Genomic_DNA"/>
</dbReference>
<feature type="chain" id="PRO_5047336499" description="Lipoprotein" evidence="1">
    <location>
        <begin position="26"/>
        <end position="114"/>
    </location>
</feature>
<organism evidence="2 3">
    <name type="scientific">Luteimonas terrae</name>
    <dbReference type="NCBI Taxonomy" id="1530191"/>
    <lineage>
        <taxon>Bacteria</taxon>
        <taxon>Pseudomonadati</taxon>
        <taxon>Pseudomonadota</taxon>
        <taxon>Gammaproteobacteria</taxon>
        <taxon>Lysobacterales</taxon>
        <taxon>Lysobacteraceae</taxon>
        <taxon>Luteimonas</taxon>
    </lineage>
</organism>
<comment type="caution">
    <text evidence="2">The sequence shown here is derived from an EMBL/GenBank/DDBJ whole genome shotgun (WGS) entry which is preliminary data.</text>
</comment>
<name>A0ABU1XY48_9GAMM</name>
<reference evidence="2 3" key="1">
    <citation type="submission" date="2023-07" db="EMBL/GenBank/DDBJ databases">
        <title>Sorghum-associated microbial communities from plants grown in Nebraska, USA.</title>
        <authorList>
            <person name="Schachtman D."/>
        </authorList>
    </citation>
    <scope>NUCLEOTIDE SEQUENCE [LARGE SCALE GENOMIC DNA]</scope>
    <source>
        <strain evidence="2 3">4099</strain>
    </source>
</reference>
<evidence type="ECO:0000313" key="3">
    <source>
        <dbReference type="Proteomes" id="UP001256588"/>
    </source>
</evidence>
<gene>
    <name evidence="2" type="ORF">J2W68_002265</name>
</gene>
<keyword evidence="3" id="KW-1185">Reference proteome</keyword>
<dbReference type="RefSeq" id="WP_310235845.1">
    <property type="nucleotide sequence ID" value="NZ_JAVDWO010000008.1"/>
</dbReference>
<dbReference type="Proteomes" id="UP001256588">
    <property type="component" value="Unassembled WGS sequence"/>
</dbReference>
<evidence type="ECO:0000256" key="1">
    <source>
        <dbReference type="SAM" id="SignalP"/>
    </source>
</evidence>
<sequence>MRKFATMTAACLLTACASIPAPMIADPARCDALAGEDWRRTAALDVAAELLTLAHVETPPDRAVWYVAADGAHAACLPSTTRNTCGQVLHTFQPQVHRMWGWSDSTVRREVCAD</sequence>
<protein>
    <recommendedName>
        <fullName evidence="4">Lipoprotein</fullName>
    </recommendedName>
</protein>
<evidence type="ECO:0000313" key="2">
    <source>
        <dbReference type="EMBL" id="MDR7193528.1"/>
    </source>
</evidence>
<dbReference type="PROSITE" id="PS51257">
    <property type="entry name" value="PROKAR_LIPOPROTEIN"/>
    <property type="match status" value="1"/>
</dbReference>
<proteinExistence type="predicted"/>
<feature type="signal peptide" evidence="1">
    <location>
        <begin position="1"/>
        <end position="25"/>
    </location>
</feature>
<accession>A0ABU1XY48</accession>
<evidence type="ECO:0008006" key="4">
    <source>
        <dbReference type="Google" id="ProtNLM"/>
    </source>
</evidence>
<keyword evidence="1" id="KW-0732">Signal</keyword>